<keyword evidence="1" id="KW-0732">Signal</keyword>
<organism evidence="3 4">
    <name type="scientific">Hymenobacter oligotrophus</name>
    <dbReference type="NCBI Taxonomy" id="2319843"/>
    <lineage>
        <taxon>Bacteria</taxon>
        <taxon>Pseudomonadati</taxon>
        <taxon>Bacteroidota</taxon>
        <taxon>Cytophagia</taxon>
        <taxon>Cytophagales</taxon>
        <taxon>Hymenobacteraceae</taxon>
        <taxon>Hymenobacter</taxon>
    </lineage>
</organism>
<name>A0A3B7R2Y5_9BACT</name>
<accession>A0A3B7R2Y5</accession>
<dbReference type="OrthoDB" id="5432251at2"/>
<sequence length="206" mass="23260">MPFPMKFITQIFTRPAALAAVGLTLLLGSAGCASVPRVGVTSDFDHAVNFRNYKTWAWYPEQPTDAEGGPAKGYNSFFDKRMRRSVEAEMVRKGMTKVEKNPDVYVAYSARVEDKQRTNTAVPYGPYGWHPYWGLGWNRGLYQQPVVEYKAGNVIIDIVDAKRKELVWRGYGQSQVDEQNLSDEEVNRIVTGVLGTYPPTDNTARR</sequence>
<protein>
    <submittedName>
        <fullName evidence="3">DUF4136 domain-containing protein</fullName>
    </submittedName>
</protein>
<gene>
    <name evidence="3" type="ORF">D3Y59_11860</name>
</gene>
<evidence type="ECO:0000313" key="3">
    <source>
        <dbReference type="EMBL" id="AYA37680.1"/>
    </source>
</evidence>
<dbReference type="AlphaFoldDB" id="A0A3B7R2Y5"/>
<feature type="domain" description="DUF4136" evidence="2">
    <location>
        <begin position="40"/>
        <end position="199"/>
    </location>
</feature>
<dbReference type="InterPro" id="IPR025411">
    <property type="entry name" value="DUF4136"/>
</dbReference>
<evidence type="ECO:0000256" key="1">
    <source>
        <dbReference type="SAM" id="SignalP"/>
    </source>
</evidence>
<dbReference type="KEGG" id="hyh:D3Y59_11860"/>
<dbReference type="EMBL" id="CP032317">
    <property type="protein sequence ID" value="AYA37680.1"/>
    <property type="molecule type" value="Genomic_DNA"/>
</dbReference>
<dbReference type="Pfam" id="PF13590">
    <property type="entry name" value="DUF4136"/>
    <property type="match status" value="1"/>
</dbReference>
<keyword evidence="4" id="KW-1185">Reference proteome</keyword>
<feature type="signal peptide" evidence="1">
    <location>
        <begin position="1"/>
        <end position="19"/>
    </location>
</feature>
<proteinExistence type="predicted"/>
<evidence type="ECO:0000313" key="4">
    <source>
        <dbReference type="Proteomes" id="UP000262802"/>
    </source>
</evidence>
<dbReference type="Gene3D" id="3.30.160.670">
    <property type="match status" value="1"/>
</dbReference>
<evidence type="ECO:0000259" key="2">
    <source>
        <dbReference type="Pfam" id="PF13590"/>
    </source>
</evidence>
<feature type="chain" id="PRO_5017561273" evidence="1">
    <location>
        <begin position="20"/>
        <end position="206"/>
    </location>
</feature>
<dbReference type="Proteomes" id="UP000262802">
    <property type="component" value="Chromosome"/>
</dbReference>
<dbReference type="PROSITE" id="PS51257">
    <property type="entry name" value="PROKAR_LIPOPROTEIN"/>
    <property type="match status" value="1"/>
</dbReference>
<reference evidence="3 4" key="1">
    <citation type="submission" date="2018-09" db="EMBL/GenBank/DDBJ databases">
        <title>Hymenobacter medium sp. nov., isolated from R2A medium.</title>
        <authorList>
            <person name="Yingchao G."/>
        </authorList>
    </citation>
    <scope>NUCLEOTIDE SEQUENCE [LARGE SCALE GENOMIC DNA]</scope>
    <source>
        <strain evidence="4">sh-6</strain>
    </source>
</reference>